<dbReference type="PROSITE" id="PS51462">
    <property type="entry name" value="NUDIX"/>
    <property type="match status" value="1"/>
</dbReference>
<evidence type="ECO:0000256" key="3">
    <source>
        <dbReference type="ARBA" id="ARBA00009595"/>
    </source>
</evidence>
<dbReference type="SUPFAM" id="SSF55811">
    <property type="entry name" value="Nudix"/>
    <property type="match status" value="1"/>
</dbReference>
<evidence type="ECO:0000259" key="10">
    <source>
        <dbReference type="PROSITE" id="PS51462"/>
    </source>
</evidence>
<dbReference type="EC" id="3.6.1.22" evidence="4"/>
<keyword evidence="8" id="KW-0520">NAD</keyword>
<dbReference type="GO" id="GO:0035529">
    <property type="term" value="F:NADH pyrophosphatase activity"/>
    <property type="evidence" value="ECO:0007669"/>
    <property type="project" value="TreeGrafter"/>
</dbReference>
<name>Q11D38_CHESB</name>
<dbReference type="Gene3D" id="3.90.79.20">
    <property type="match status" value="1"/>
</dbReference>
<dbReference type="GO" id="GO:0046872">
    <property type="term" value="F:metal ion binding"/>
    <property type="evidence" value="ECO:0007669"/>
    <property type="project" value="UniProtKB-KW"/>
</dbReference>
<dbReference type="Pfam" id="PF00293">
    <property type="entry name" value="NUDIX"/>
    <property type="match status" value="1"/>
</dbReference>
<keyword evidence="7" id="KW-0460">Magnesium</keyword>
<dbReference type="InterPro" id="IPR049734">
    <property type="entry name" value="NudC-like_C"/>
</dbReference>
<evidence type="ECO:0000256" key="1">
    <source>
        <dbReference type="ARBA" id="ARBA00001946"/>
    </source>
</evidence>
<feature type="domain" description="Nudix hydrolase" evidence="10">
    <location>
        <begin position="175"/>
        <end position="309"/>
    </location>
</feature>
<gene>
    <name evidence="11" type="ordered locus">Meso_3316</name>
</gene>
<organism evidence="11">
    <name type="scientific">Chelativorans sp. (strain BNC1)</name>
    <dbReference type="NCBI Taxonomy" id="266779"/>
    <lineage>
        <taxon>Bacteria</taxon>
        <taxon>Pseudomonadati</taxon>
        <taxon>Pseudomonadota</taxon>
        <taxon>Alphaproteobacteria</taxon>
        <taxon>Hyphomicrobiales</taxon>
        <taxon>Phyllobacteriaceae</taxon>
        <taxon>Chelativorans</taxon>
    </lineage>
</organism>
<dbReference type="PANTHER" id="PTHR42904:SF6">
    <property type="entry name" value="NAD-CAPPED RNA HYDROLASE NUDT12"/>
    <property type="match status" value="1"/>
</dbReference>
<evidence type="ECO:0000256" key="8">
    <source>
        <dbReference type="ARBA" id="ARBA00023027"/>
    </source>
</evidence>
<dbReference type="InterPro" id="IPR015375">
    <property type="entry name" value="NADH_PPase-like_N"/>
</dbReference>
<comment type="cofactor">
    <cofactor evidence="2">
        <name>Zn(2+)</name>
        <dbReference type="ChEBI" id="CHEBI:29105"/>
    </cofactor>
</comment>
<dbReference type="OrthoDB" id="9791656at2"/>
<dbReference type="PROSITE" id="PS00893">
    <property type="entry name" value="NUDIX_BOX"/>
    <property type="match status" value="1"/>
</dbReference>
<proteinExistence type="inferred from homology"/>
<dbReference type="STRING" id="266779.Meso_3316"/>
<evidence type="ECO:0000256" key="7">
    <source>
        <dbReference type="ARBA" id="ARBA00022842"/>
    </source>
</evidence>
<dbReference type="PANTHER" id="PTHR42904">
    <property type="entry name" value="NUDIX HYDROLASE, NUDC SUBFAMILY"/>
    <property type="match status" value="1"/>
</dbReference>
<evidence type="ECO:0000256" key="2">
    <source>
        <dbReference type="ARBA" id="ARBA00001947"/>
    </source>
</evidence>
<sequence>MRSPFEQMCREASKLIAFAGNTLDRRSEQRPEGCLEEALADPRAALYGSTEGRLLIKFDGATAEPTFTLSELRPLDPETAAAVLLGYTEAGEPRLMVPVKTEAEALPAPLKALDYRSLFHQRLLSSEQLGEVAQGASLLAWNRSSLHCGLCGERTEARAGGYRRYCAACAKEFFPRTDPVVIMLAVDERNDRCLLGRSPHFRPGMFSCLAGFVEPGETIEDAVRRETLEESGITLGRVRYHASQPWPFPHSLMIGCYGEALSDEIRFDSLELEDCRWFSSAEAREMLARPAGEGMTVPFEGSIAHRLIADWAGQHLHTGLGGA</sequence>
<dbReference type="NCBIfam" id="NF001299">
    <property type="entry name" value="PRK00241.1"/>
    <property type="match status" value="1"/>
</dbReference>
<dbReference type="GO" id="GO:0005829">
    <property type="term" value="C:cytosol"/>
    <property type="evidence" value="ECO:0007669"/>
    <property type="project" value="TreeGrafter"/>
</dbReference>
<dbReference type="EMBL" id="CP000390">
    <property type="protein sequence ID" value="ABG64687.1"/>
    <property type="molecule type" value="Genomic_DNA"/>
</dbReference>
<evidence type="ECO:0000256" key="6">
    <source>
        <dbReference type="ARBA" id="ARBA00022801"/>
    </source>
</evidence>
<comment type="catalytic activity">
    <reaction evidence="9">
        <text>a 5'-end NAD(+)-phospho-ribonucleoside in mRNA + H2O = a 5'-end phospho-adenosine-phospho-ribonucleoside in mRNA + beta-nicotinamide D-ribonucleotide + 2 H(+)</text>
        <dbReference type="Rhea" id="RHEA:60876"/>
        <dbReference type="Rhea" id="RHEA-COMP:15698"/>
        <dbReference type="Rhea" id="RHEA-COMP:15719"/>
        <dbReference type="ChEBI" id="CHEBI:14649"/>
        <dbReference type="ChEBI" id="CHEBI:15377"/>
        <dbReference type="ChEBI" id="CHEBI:15378"/>
        <dbReference type="ChEBI" id="CHEBI:144029"/>
        <dbReference type="ChEBI" id="CHEBI:144051"/>
    </reaction>
    <physiologicalReaction direction="left-to-right" evidence="9">
        <dbReference type="Rhea" id="RHEA:60877"/>
    </physiologicalReaction>
</comment>
<accession>Q11D38</accession>
<reference evidence="11" key="1">
    <citation type="submission" date="2006-06" db="EMBL/GenBank/DDBJ databases">
        <title>Complete sequence of chromosome of Chelativorans sp. BNC1.</title>
        <authorList>
            <consortium name="US DOE Joint Genome Institute"/>
            <person name="Copeland A."/>
            <person name="Lucas S."/>
            <person name="Lapidus A."/>
            <person name="Barry K."/>
            <person name="Detter J.C."/>
            <person name="Glavina del Rio T."/>
            <person name="Hammon N."/>
            <person name="Israni S."/>
            <person name="Dalin E."/>
            <person name="Tice H."/>
            <person name="Pitluck S."/>
            <person name="Chertkov O."/>
            <person name="Brettin T."/>
            <person name="Bruce D."/>
            <person name="Han C."/>
            <person name="Tapia R."/>
            <person name="Gilna P."/>
            <person name="Schmutz J."/>
            <person name="Larimer F."/>
            <person name="Land M."/>
            <person name="Hauser L."/>
            <person name="Kyrpides N."/>
            <person name="Mikhailova N."/>
            <person name="Richardson P."/>
        </authorList>
    </citation>
    <scope>NUCLEOTIDE SEQUENCE</scope>
    <source>
        <strain evidence="11">BNC1</strain>
    </source>
</reference>
<evidence type="ECO:0000313" key="11">
    <source>
        <dbReference type="EMBL" id="ABG64687.1"/>
    </source>
</evidence>
<evidence type="ECO:0000256" key="9">
    <source>
        <dbReference type="ARBA" id="ARBA00023679"/>
    </source>
</evidence>
<dbReference type="Pfam" id="PF09296">
    <property type="entry name" value="NUDIX-like"/>
    <property type="match status" value="1"/>
</dbReference>
<comment type="similarity">
    <text evidence="3">Belongs to the Nudix hydrolase family. NudC subfamily.</text>
</comment>
<dbReference type="InterPro" id="IPR020084">
    <property type="entry name" value="NUDIX_hydrolase_CS"/>
</dbReference>
<dbReference type="InterPro" id="IPR000086">
    <property type="entry name" value="NUDIX_hydrolase_dom"/>
</dbReference>
<dbReference type="KEGG" id="mes:Meso_3316"/>
<dbReference type="HOGENOM" id="CLU_037162_0_4_5"/>
<dbReference type="GO" id="GO:0019677">
    <property type="term" value="P:NAD+ catabolic process"/>
    <property type="evidence" value="ECO:0007669"/>
    <property type="project" value="TreeGrafter"/>
</dbReference>
<dbReference type="InterPro" id="IPR050241">
    <property type="entry name" value="NAD-cap_RNA_hydrolase_NudC"/>
</dbReference>
<dbReference type="InterPro" id="IPR015797">
    <property type="entry name" value="NUDIX_hydrolase-like_dom_sf"/>
</dbReference>
<comment type="cofactor">
    <cofactor evidence="1">
        <name>Mg(2+)</name>
        <dbReference type="ChEBI" id="CHEBI:18420"/>
    </cofactor>
</comment>
<dbReference type="AlphaFoldDB" id="Q11D38"/>
<dbReference type="CDD" id="cd03429">
    <property type="entry name" value="NUDIX_NADH_pyrophosphatase_Nudt13"/>
    <property type="match status" value="1"/>
</dbReference>
<keyword evidence="5" id="KW-0479">Metal-binding</keyword>
<keyword evidence="6 11" id="KW-0378">Hydrolase</keyword>
<evidence type="ECO:0000256" key="5">
    <source>
        <dbReference type="ARBA" id="ARBA00022723"/>
    </source>
</evidence>
<evidence type="ECO:0000256" key="4">
    <source>
        <dbReference type="ARBA" id="ARBA00012381"/>
    </source>
</evidence>
<dbReference type="GO" id="GO:0006742">
    <property type="term" value="P:NADP+ catabolic process"/>
    <property type="evidence" value="ECO:0007669"/>
    <property type="project" value="TreeGrafter"/>
</dbReference>
<protein>
    <recommendedName>
        <fullName evidence="4">NAD(+) diphosphatase</fullName>
        <ecNumber evidence="4">3.6.1.22</ecNumber>
    </recommendedName>
</protein>
<dbReference type="eggNOG" id="COG2816">
    <property type="taxonomic scope" value="Bacteria"/>
</dbReference>
<dbReference type="Gene3D" id="3.90.79.10">
    <property type="entry name" value="Nucleoside Triphosphate Pyrophosphohydrolase"/>
    <property type="match status" value="1"/>
</dbReference>